<evidence type="ECO:0000256" key="10">
    <source>
        <dbReference type="ARBA" id="ARBA00023303"/>
    </source>
</evidence>
<keyword evidence="7 11" id="KW-0406">Ion transport</keyword>
<keyword evidence="6" id="KW-0915">Sodium</keyword>
<dbReference type="OrthoDB" id="6021021at2759"/>
<dbReference type="InterPro" id="IPR020903">
    <property type="entry name" value="ENaC_CS"/>
</dbReference>
<dbReference type="GO" id="GO:0015280">
    <property type="term" value="F:ligand-gated sodium channel activity"/>
    <property type="evidence" value="ECO:0007669"/>
    <property type="project" value="TreeGrafter"/>
</dbReference>
<keyword evidence="9 11" id="KW-0739">Sodium transport</keyword>
<gene>
    <name evidence="13" type="ORF">OXX778_LOCUS11425</name>
</gene>
<evidence type="ECO:0000256" key="3">
    <source>
        <dbReference type="ARBA" id="ARBA00022461"/>
    </source>
</evidence>
<keyword evidence="8 12" id="KW-0472">Membrane</keyword>
<evidence type="ECO:0000256" key="4">
    <source>
        <dbReference type="ARBA" id="ARBA00022692"/>
    </source>
</evidence>
<evidence type="ECO:0000313" key="13">
    <source>
        <dbReference type="EMBL" id="CAF0901560.1"/>
    </source>
</evidence>
<dbReference type="EMBL" id="CAJNOC010001935">
    <property type="protein sequence ID" value="CAF0901560.1"/>
    <property type="molecule type" value="Genomic_DNA"/>
</dbReference>
<dbReference type="Gene3D" id="2.60.470.10">
    <property type="entry name" value="Acid-sensing ion channels like domains"/>
    <property type="match status" value="1"/>
</dbReference>
<accession>A0A813ZM92</accession>
<evidence type="ECO:0000256" key="11">
    <source>
        <dbReference type="RuleBase" id="RU000679"/>
    </source>
</evidence>
<evidence type="ECO:0000256" key="7">
    <source>
        <dbReference type="ARBA" id="ARBA00023065"/>
    </source>
</evidence>
<feature type="transmembrane region" description="Helical" evidence="12">
    <location>
        <begin position="39"/>
        <end position="60"/>
    </location>
</feature>
<evidence type="ECO:0000256" key="5">
    <source>
        <dbReference type="ARBA" id="ARBA00022989"/>
    </source>
</evidence>
<organism evidence="13 14">
    <name type="scientific">Brachionus calyciflorus</name>
    <dbReference type="NCBI Taxonomy" id="104777"/>
    <lineage>
        <taxon>Eukaryota</taxon>
        <taxon>Metazoa</taxon>
        <taxon>Spiralia</taxon>
        <taxon>Gnathifera</taxon>
        <taxon>Rotifera</taxon>
        <taxon>Eurotatoria</taxon>
        <taxon>Monogononta</taxon>
        <taxon>Pseudotrocha</taxon>
        <taxon>Ploima</taxon>
        <taxon>Brachionidae</taxon>
        <taxon>Brachionus</taxon>
    </lineage>
</organism>
<keyword evidence="3 11" id="KW-0894">Sodium channel</keyword>
<evidence type="ECO:0000256" key="2">
    <source>
        <dbReference type="ARBA" id="ARBA00022448"/>
    </source>
</evidence>
<evidence type="ECO:0000256" key="12">
    <source>
        <dbReference type="SAM" id="Phobius"/>
    </source>
</evidence>
<dbReference type="AlphaFoldDB" id="A0A813ZM92"/>
<dbReference type="PANTHER" id="PTHR11690:SF248">
    <property type="entry name" value="PICKPOCKET 17, ISOFORM A"/>
    <property type="match status" value="1"/>
</dbReference>
<proteinExistence type="inferred from homology"/>
<evidence type="ECO:0000256" key="6">
    <source>
        <dbReference type="ARBA" id="ARBA00023053"/>
    </source>
</evidence>
<dbReference type="Pfam" id="PF00858">
    <property type="entry name" value="ASC"/>
    <property type="match status" value="1"/>
</dbReference>
<dbReference type="PANTHER" id="PTHR11690">
    <property type="entry name" value="AMILORIDE-SENSITIVE SODIUM CHANNEL-RELATED"/>
    <property type="match status" value="1"/>
</dbReference>
<keyword evidence="4 11" id="KW-0812">Transmembrane</keyword>
<evidence type="ECO:0000256" key="9">
    <source>
        <dbReference type="ARBA" id="ARBA00023201"/>
    </source>
</evidence>
<name>A0A813ZM92_9BILA</name>
<evidence type="ECO:0000256" key="1">
    <source>
        <dbReference type="ARBA" id="ARBA00004141"/>
    </source>
</evidence>
<comment type="caution">
    <text evidence="13">The sequence shown here is derived from an EMBL/GenBank/DDBJ whole genome shotgun (WGS) entry which is preliminary data.</text>
</comment>
<reference evidence="13" key="1">
    <citation type="submission" date="2021-02" db="EMBL/GenBank/DDBJ databases">
        <authorList>
            <person name="Nowell W R."/>
        </authorList>
    </citation>
    <scope>NUCLEOTIDE SEQUENCE</scope>
    <source>
        <strain evidence="13">Ploen Becks lab</strain>
    </source>
</reference>
<comment type="similarity">
    <text evidence="11">Belongs to the amiloride-sensitive sodium channel (TC 1.A.6) family.</text>
</comment>
<keyword evidence="5 12" id="KW-1133">Transmembrane helix</keyword>
<dbReference type="Gene3D" id="1.10.287.770">
    <property type="entry name" value="YojJ-like"/>
    <property type="match status" value="1"/>
</dbReference>
<keyword evidence="14" id="KW-1185">Reference proteome</keyword>
<dbReference type="InterPro" id="IPR001873">
    <property type="entry name" value="ENaC"/>
</dbReference>
<dbReference type="Proteomes" id="UP000663879">
    <property type="component" value="Unassembled WGS sequence"/>
</dbReference>
<keyword evidence="2 11" id="KW-0813">Transport</keyword>
<dbReference type="GO" id="GO:0005886">
    <property type="term" value="C:plasma membrane"/>
    <property type="evidence" value="ECO:0007669"/>
    <property type="project" value="TreeGrafter"/>
</dbReference>
<keyword evidence="10 11" id="KW-0407">Ion channel</keyword>
<protein>
    <submittedName>
        <fullName evidence="13">Uncharacterized protein</fullName>
    </submittedName>
</protein>
<dbReference type="PROSITE" id="PS01206">
    <property type="entry name" value="ASC"/>
    <property type="match status" value="1"/>
</dbReference>
<sequence length="600" mass="68921">MNKEIRRNSITKELKKWSKKTTITGIPKITESKGLITRILWTCIILVFLGIVCEKIYSLLFDYFRFNVTTRIKLVTEKNFTFPAITIKLINWLNFKNYKKHFRTISDYDEFISVSDNLDLKETFQISKNNFVSSYLLLDSSYSSNLEIDTLNSSIFSCYFNSIKCDLGDFEFINSSGDGAQLKIGLFKNTEGKFGKNSGLSLEIFTGSREFQSPVSQEAGLLVFIHDSDRVITNDDHGILVSPGTHTNIEIHKTRIKILPQPSNKCADQSLRFVLEDESLFNETIQLTGTYSKEYCFELCYQKELIQNCGCYDEKLVKYKNKNSNIPSCNDKYDISGFKKVAKSPKYYLSYEDYLISCPSLIKEAFYTGDYVSKCGGLCPKECNYEQYSTLVSKSNYPSRDYEKILKKKNKGNTKKSILSVNIYMDSNEFTLIEEVLLISLIDLISELGDNLGLFLGLSALSTFELIDLSIKLTTVFVTTKINDYWKKIKQISKLETKSNQRKVPHLVTNEKEYKTNEQKAKHFGTILSETFSEQKETWFDNEHKMMGDDLVQEKASELFVTQPNDDEFDDKIDFDELENALKTINKKAAPGPDKTQTNI</sequence>
<evidence type="ECO:0000256" key="8">
    <source>
        <dbReference type="ARBA" id="ARBA00023136"/>
    </source>
</evidence>
<dbReference type="PRINTS" id="PR01078">
    <property type="entry name" value="AMINACHANNEL"/>
</dbReference>
<comment type="subcellular location">
    <subcellularLocation>
        <location evidence="1">Membrane</location>
        <topology evidence="1">Multi-pass membrane protein</topology>
    </subcellularLocation>
</comment>
<evidence type="ECO:0000313" key="14">
    <source>
        <dbReference type="Proteomes" id="UP000663879"/>
    </source>
</evidence>